<reference evidence="2" key="1">
    <citation type="submission" date="2022-05" db="EMBL/GenBank/DDBJ databases">
        <title>Sphingomonas sp. strain RP10 Genome sequencing and assembly.</title>
        <authorList>
            <person name="Kim I."/>
        </authorList>
    </citation>
    <scope>NUCLEOTIDE SEQUENCE</scope>
    <source>
        <strain evidence="2">RP10</strain>
    </source>
</reference>
<accession>A0A9X2KS06</accession>
<evidence type="ECO:0000313" key="2">
    <source>
        <dbReference type="EMBL" id="MCP3736540.1"/>
    </source>
</evidence>
<keyword evidence="3" id="KW-1185">Reference proteome</keyword>
<dbReference type="Proteomes" id="UP001139486">
    <property type="component" value="Unassembled WGS sequence"/>
</dbReference>
<gene>
    <name evidence="2" type="primary">addB</name>
    <name evidence="2" type="ORF">M9979_16865</name>
</gene>
<dbReference type="AlphaFoldDB" id="A0A9X2KS06"/>
<dbReference type="NCBIfam" id="TIGR02786">
    <property type="entry name" value="addB_alphas"/>
    <property type="match status" value="1"/>
</dbReference>
<dbReference type="InterPro" id="IPR038726">
    <property type="entry name" value="PDDEXK_AddAB-type"/>
</dbReference>
<dbReference type="RefSeq" id="WP_254290564.1">
    <property type="nucleotide sequence ID" value="NZ_JAMLDY010000031.1"/>
</dbReference>
<dbReference type="SUPFAM" id="SSF52540">
    <property type="entry name" value="P-loop containing nucleoside triphosphate hydrolases"/>
    <property type="match status" value="1"/>
</dbReference>
<dbReference type="InterPro" id="IPR014153">
    <property type="entry name" value="Ds_break_AddB"/>
</dbReference>
<dbReference type="InterPro" id="IPR011604">
    <property type="entry name" value="PDDEXK-like_dom_sf"/>
</dbReference>
<feature type="domain" description="PD-(D/E)XK endonuclease-like" evidence="1">
    <location>
        <begin position="723"/>
        <end position="917"/>
    </location>
</feature>
<evidence type="ECO:0000313" key="3">
    <source>
        <dbReference type="Proteomes" id="UP001139486"/>
    </source>
</evidence>
<dbReference type="InterPro" id="IPR011335">
    <property type="entry name" value="Restrct_endonuc-II-like"/>
</dbReference>
<evidence type="ECO:0000259" key="1">
    <source>
        <dbReference type="Pfam" id="PF12705"/>
    </source>
</evidence>
<proteinExistence type="predicted"/>
<dbReference type="SUPFAM" id="SSF52980">
    <property type="entry name" value="Restriction endonuclease-like"/>
    <property type="match status" value="1"/>
</dbReference>
<dbReference type="Pfam" id="PF12705">
    <property type="entry name" value="PDDEXK_1"/>
    <property type="match status" value="1"/>
</dbReference>
<comment type="caution">
    <text evidence="2">The sequence shown here is derived from an EMBL/GenBank/DDBJ whole genome shotgun (WGS) entry which is preliminary data.</text>
</comment>
<dbReference type="Gene3D" id="3.90.320.10">
    <property type="match status" value="1"/>
</dbReference>
<dbReference type="InterPro" id="IPR027417">
    <property type="entry name" value="P-loop_NTPase"/>
</dbReference>
<protein>
    <submittedName>
        <fullName evidence="2">Double-strand break repair protein AddB</fullName>
    </submittedName>
</protein>
<sequence length="988" mass="106367">MAEAGKPRLYTIPSHKAFADTLVAGLMRRTGGDPMALARGLVLLPNNRAARAVTAAFVRASGAGLLLPRLVTLGSPDLGEAVGVALDPVDDADPPPPAVAPMQRRMILARLVFEERTRAGQPIDAAEAVRLAGELCHTLDQLLVEEVPPEALRAIDLAPELTEHWQRALSTFTIVLERWPEELAQLGRIDAATRRRMLLDRLERRWRAMPPQGFVCAAGITDPAPAVARLLRCVAEAPQGMTVFAGLDLAMPQEEWDALGPHAPDPVTGRIRRSIETHPQFHLKLILDRMSVGRGEVANWPGTAGPDAGAVRGRAIANALAPAAFTGKWTDLKAEDRRLTGVAAAELATPAEEAQTIALALRGALEEEGRTAALVTPDRALARRVTAHLRRWNIEANDSAGRPLSILPPGTLLLALAEAAAQRFAPLALLALLKHPLVRNDPNDRGVRGAWLDGTRGVDRALRGPRPAAGLDGILGHLLAHRRERAAAWFGEATALLRPIELVFEAGPQPLATLLSVLRETAQTLCGDDLWAGPAGRAAAEFLDALEVEAGVGPPRVAPDGLAPLLRGLLDEVAVRPGSGVGHPRIAIYGPIEARLQTADLMVLGGLNEGVWPGRPAPDPWLAPRIRVALGLPGLERAVGVAAHDFGQALGAPRALVTRARRDASSPALASRLWLRLQAMAGERFTRAHDLEHWALALDDPRRHDPADRPAPLPAPALRPRAISVTEIDRLKADPYAFYARRVLGLMPLDPVDADPSAAWRGTAVHDILEQWWKQDACAPDALVARAQAMLDDERTHPMMRALWRPRLMEAIHWIAGAVTAQADEGRSVASAEGQGHIDIAGVKLSGRYDRVDRLPDGSLAIVDYKTGKPPSAAAVRAGYSLQLGLLGAIAERGGFADVQGRAGGFEYWSLGKKRDQFGYVETPVDAEGKRDKIVTTDFTTIAVANFVDAAGKWLTGGEAFTAKLVPEYAPYAEYDQLMRRDEWYGRD</sequence>
<name>A0A9X2KS06_9SPHN</name>
<dbReference type="EMBL" id="JAMLDY010000031">
    <property type="protein sequence ID" value="MCP3736540.1"/>
    <property type="molecule type" value="Genomic_DNA"/>
</dbReference>
<organism evidence="2 3">
    <name type="scientific">Sphingomonas liriopis</name>
    <dbReference type="NCBI Taxonomy" id="2949094"/>
    <lineage>
        <taxon>Bacteria</taxon>
        <taxon>Pseudomonadati</taxon>
        <taxon>Pseudomonadota</taxon>
        <taxon>Alphaproteobacteria</taxon>
        <taxon>Sphingomonadales</taxon>
        <taxon>Sphingomonadaceae</taxon>
        <taxon>Sphingomonas</taxon>
    </lineage>
</organism>